<dbReference type="AlphaFoldDB" id="A0AA36D4P6"/>
<accession>A0AA36D4P6</accession>
<evidence type="ECO:0000313" key="3">
    <source>
        <dbReference type="Proteomes" id="UP001177023"/>
    </source>
</evidence>
<sequence length="85" mass="9787">MHNFYAYFLLALLCLTAVVSANDEFFQRSAKWAKLISPSGGSLVSGRGNFRPGFNERSWRSALYEPSFNFRKRSAAPRGYEYMDY</sequence>
<name>A0AA36D4P6_9BILA</name>
<feature type="non-terminal residue" evidence="2">
    <location>
        <position position="85"/>
    </location>
</feature>
<dbReference type="Proteomes" id="UP001177023">
    <property type="component" value="Unassembled WGS sequence"/>
</dbReference>
<protein>
    <submittedName>
        <fullName evidence="2">Uncharacterized protein</fullName>
    </submittedName>
</protein>
<feature type="chain" id="PRO_5041427182" evidence="1">
    <location>
        <begin position="22"/>
        <end position="85"/>
    </location>
</feature>
<feature type="signal peptide" evidence="1">
    <location>
        <begin position="1"/>
        <end position="21"/>
    </location>
</feature>
<evidence type="ECO:0000256" key="1">
    <source>
        <dbReference type="SAM" id="SignalP"/>
    </source>
</evidence>
<dbReference type="EMBL" id="CATQJA010002657">
    <property type="protein sequence ID" value="CAJ0579777.1"/>
    <property type="molecule type" value="Genomic_DNA"/>
</dbReference>
<evidence type="ECO:0000313" key="2">
    <source>
        <dbReference type="EMBL" id="CAJ0579777.1"/>
    </source>
</evidence>
<organism evidence="2 3">
    <name type="scientific">Mesorhabditis spiculigera</name>
    <dbReference type="NCBI Taxonomy" id="96644"/>
    <lineage>
        <taxon>Eukaryota</taxon>
        <taxon>Metazoa</taxon>
        <taxon>Ecdysozoa</taxon>
        <taxon>Nematoda</taxon>
        <taxon>Chromadorea</taxon>
        <taxon>Rhabditida</taxon>
        <taxon>Rhabditina</taxon>
        <taxon>Rhabditomorpha</taxon>
        <taxon>Rhabditoidea</taxon>
        <taxon>Rhabditidae</taxon>
        <taxon>Mesorhabditinae</taxon>
        <taxon>Mesorhabditis</taxon>
    </lineage>
</organism>
<comment type="caution">
    <text evidence="2">The sequence shown here is derived from an EMBL/GenBank/DDBJ whole genome shotgun (WGS) entry which is preliminary data.</text>
</comment>
<keyword evidence="3" id="KW-1185">Reference proteome</keyword>
<keyword evidence="1" id="KW-0732">Signal</keyword>
<reference evidence="2" key="1">
    <citation type="submission" date="2023-06" db="EMBL/GenBank/DDBJ databases">
        <authorList>
            <person name="Delattre M."/>
        </authorList>
    </citation>
    <scope>NUCLEOTIDE SEQUENCE</scope>
    <source>
        <strain evidence="2">AF72</strain>
    </source>
</reference>
<gene>
    <name evidence="2" type="ORF">MSPICULIGERA_LOCUS17982</name>
</gene>
<proteinExistence type="predicted"/>